<evidence type="ECO:0000259" key="3">
    <source>
        <dbReference type="PROSITE" id="PS51371"/>
    </source>
</evidence>
<proteinExistence type="predicted"/>
<evidence type="ECO:0000313" key="4">
    <source>
        <dbReference type="EMBL" id="SAI71936.1"/>
    </source>
</evidence>
<dbReference type="Pfam" id="PF00571">
    <property type="entry name" value="CBS"/>
    <property type="match status" value="2"/>
</dbReference>
<dbReference type="Gene3D" id="3.10.580.10">
    <property type="entry name" value="CBS-domain"/>
    <property type="match status" value="1"/>
</dbReference>
<dbReference type="EMBL" id="FKIF01000007">
    <property type="protein sequence ID" value="SAI71936.1"/>
    <property type="molecule type" value="Genomic_DNA"/>
</dbReference>
<feature type="domain" description="CBS" evidence="3">
    <location>
        <begin position="77"/>
        <end position="132"/>
    </location>
</feature>
<dbReference type="InterPro" id="IPR046342">
    <property type="entry name" value="CBS_dom_sf"/>
</dbReference>
<keyword evidence="5" id="KW-1185">Reference proteome</keyword>
<dbReference type="OrthoDB" id="9807125at2"/>
<gene>
    <name evidence="4" type="ORF">SAMEA3906486_03842</name>
</gene>
<accession>A0A157SPX6</accession>
<feature type="domain" description="CBS" evidence="3">
    <location>
        <begin position="7"/>
        <end position="67"/>
    </location>
</feature>
<dbReference type="STRING" id="288768.SAMEA3906486_03842"/>
<dbReference type="PANTHER" id="PTHR43080:SF2">
    <property type="entry name" value="CBS DOMAIN-CONTAINING PROTEIN"/>
    <property type="match status" value="1"/>
</dbReference>
<evidence type="ECO:0000256" key="1">
    <source>
        <dbReference type="ARBA" id="ARBA00023122"/>
    </source>
</evidence>
<dbReference type="SMART" id="SM00116">
    <property type="entry name" value="CBS"/>
    <property type="match status" value="2"/>
</dbReference>
<sequence length="162" mass="17703">MLKVSEILRVKGNALFTTTPDTPVTVAIQTMSEQDIGSLVIMEAGMLVGMLTFREIIRHMHKSGGALGDATTIRGIMDDAPVSVTPNTSADEVQRLMLEKHARYIPVMDGGTLLGVISFYDMAQAIVAAQQFENNMLKAYIRDWPMDSSETEGEPQAEPTKS</sequence>
<dbReference type="Proteomes" id="UP000076848">
    <property type="component" value="Unassembled WGS sequence"/>
</dbReference>
<dbReference type="RefSeq" id="WP_066130477.1">
    <property type="nucleotide sequence ID" value="NZ_FKIF01000007.1"/>
</dbReference>
<keyword evidence="1 2" id="KW-0129">CBS domain</keyword>
<dbReference type="PANTHER" id="PTHR43080">
    <property type="entry name" value="CBS DOMAIN-CONTAINING PROTEIN CBSX3, MITOCHONDRIAL"/>
    <property type="match status" value="1"/>
</dbReference>
<organism evidence="4 5">
    <name type="scientific">Bordetella ansorpii</name>
    <dbReference type="NCBI Taxonomy" id="288768"/>
    <lineage>
        <taxon>Bacteria</taxon>
        <taxon>Pseudomonadati</taxon>
        <taxon>Pseudomonadota</taxon>
        <taxon>Betaproteobacteria</taxon>
        <taxon>Burkholderiales</taxon>
        <taxon>Alcaligenaceae</taxon>
        <taxon>Bordetella</taxon>
    </lineage>
</organism>
<dbReference type="InterPro" id="IPR051257">
    <property type="entry name" value="Diverse_CBS-Domain"/>
</dbReference>
<dbReference type="AlphaFoldDB" id="A0A157SPX6"/>
<dbReference type="PROSITE" id="PS51371">
    <property type="entry name" value="CBS"/>
    <property type="match status" value="2"/>
</dbReference>
<name>A0A157SPX6_9BORD</name>
<dbReference type="InterPro" id="IPR000644">
    <property type="entry name" value="CBS_dom"/>
</dbReference>
<dbReference type="SUPFAM" id="SSF54631">
    <property type="entry name" value="CBS-domain pair"/>
    <property type="match status" value="1"/>
</dbReference>
<reference evidence="4 5" key="1">
    <citation type="submission" date="2016-04" db="EMBL/GenBank/DDBJ databases">
        <authorList>
            <consortium name="Pathogen Informatics"/>
        </authorList>
    </citation>
    <scope>NUCLEOTIDE SEQUENCE [LARGE SCALE GENOMIC DNA]</scope>
    <source>
        <strain evidence="4 5">H050680373</strain>
    </source>
</reference>
<evidence type="ECO:0000256" key="2">
    <source>
        <dbReference type="PROSITE-ProRule" id="PRU00703"/>
    </source>
</evidence>
<evidence type="ECO:0000313" key="5">
    <source>
        <dbReference type="Proteomes" id="UP000076848"/>
    </source>
</evidence>
<protein>
    <submittedName>
        <fullName evidence="4">Putative manganese-dependent inorganic pyrophosphatase</fullName>
    </submittedName>
</protein>